<name>A0AAU9PWD4_9ASTR</name>
<evidence type="ECO:0000313" key="2">
    <source>
        <dbReference type="Proteomes" id="UP001157418"/>
    </source>
</evidence>
<dbReference type="AlphaFoldDB" id="A0AAU9PWD4"/>
<organism evidence="1 2">
    <name type="scientific">Lactuca virosa</name>
    <dbReference type="NCBI Taxonomy" id="75947"/>
    <lineage>
        <taxon>Eukaryota</taxon>
        <taxon>Viridiplantae</taxon>
        <taxon>Streptophyta</taxon>
        <taxon>Embryophyta</taxon>
        <taxon>Tracheophyta</taxon>
        <taxon>Spermatophyta</taxon>
        <taxon>Magnoliopsida</taxon>
        <taxon>eudicotyledons</taxon>
        <taxon>Gunneridae</taxon>
        <taxon>Pentapetalae</taxon>
        <taxon>asterids</taxon>
        <taxon>campanulids</taxon>
        <taxon>Asterales</taxon>
        <taxon>Asteraceae</taxon>
        <taxon>Cichorioideae</taxon>
        <taxon>Cichorieae</taxon>
        <taxon>Lactucinae</taxon>
        <taxon>Lactuca</taxon>
    </lineage>
</organism>
<reference evidence="1 2" key="1">
    <citation type="submission" date="2022-01" db="EMBL/GenBank/DDBJ databases">
        <authorList>
            <person name="Xiong W."/>
            <person name="Schranz E."/>
        </authorList>
    </citation>
    <scope>NUCLEOTIDE SEQUENCE [LARGE SCALE GENOMIC DNA]</scope>
</reference>
<keyword evidence="2" id="KW-1185">Reference proteome</keyword>
<gene>
    <name evidence="1" type="ORF">LVIROSA_LOCUS39761</name>
</gene>
<accession>A0AAU9PWD4</accession>
<proteinExistence type="predicted"/>
<dbReference type="Proteomes" id="UP001157418">
    <property type="component" value="Unassembled WGS sequence"/>
</dbReference>
<comment type="caution">
    <text evidence="1">The sequence shown here is derived from an EMBL/GenBank/DDBJ whole genome shotgun (WGS) entry which is preliminary data.</text>
</comment>
<protein>
    <submittedName>
        <fullName evidence="1">Uncharacterized protein</fullName>
    </submittedName>
</protein>
<dbReference type="EMBL" id="CAKMRJ010005772">
    <property type="protein sequence ID" value="CAH1454591.1"/>
    <property type="molecule type" value="Genomic_DNA"/>
</dbReference>
<sequence length="67" mass="7654">MEMVTEPLFASVANILGILDNISKLPKELLGMVSVLCDWYAILLISRLRGTEPNHRWMRLVKPDVVF</sequence>
<evidence type="ECO:0000313" key="1">
    <source>
        <dbReference type="EMBL" id="CAH1454591.1"/>
    </source>
</evidence>